<sequence>MYMLVGGTTAAADSLSAGMGVLNRWRTGEQVKSGGSQRALISGLVGVDTQLTPRERRRRPC</sequence>
<evidence type="ECO:0000313" key="2">
    <source>
        <dbReference type="Proteomes" id="UP000249682"/>
    </source>
</evidence>
<organism evidence="1 2">
    <name type="scientific">Mycobacterium leprae</name>
    <dbReference type="NCBI Taxonomy" id="1769"/>
    <lineage>
        <taxon>Bacteria</taxon>
        <taxon>Bacillati</taxon>
        <taxon>Actinomycetota</taxon>
        <taxon>Actinomycetes</taxon>
        <taxon>Mycobacteriales</taxon>
        <taxon>Mycobacteriaceae</taxon>
        <taxon>Mycobacterium</taxon>
    </lineage>
</organism>
<protein>
    <submittedName>
        <fullName evidence="1">Uncharacterized protein</fullName>
    </submittedName>
</protein>
<gene>
    <name evidence="1" type="ORF">DIJ64_08890</name>
</gene>
<evidence type="ECO:0000313" key="1">
    <source>
        <dbReference type="EMBL" id="AWV48136.1"/>
    </source>
</evidence>
<reference evidence="1 2" key="1">
    <citation type="submission" date="2018-05" db="EMBL/GenBank/DDBJ databases">
        <title>Evolution of small genomes with special reference to Mycobacterium leprae.</title>
        <authorList>
            <person name="Mohanty P.S."/>
            <person name="Bansal A.K."/>
            <person name="Gupta U.D."/>
            <person name="Naaz F."/>
            <person name="Dwivedi V.D."/>
            <person name="Singh H."/>
            <person name="Gupta G."/>
            <person name="Sharma S."/>
            <person name="Arora M."/>
        </authorList>
    </citation>
    <scope>NUCLEOTIDE SEQUENCE [LARGE SCALE GENOMIC DNA]</scope>
    <source>
        <strain evidence="1 2">MRHRU-235-G</strain>
    </source>
</reference>
<proteinExistence type="predicted"/>
<dbReference type="Proteomes" id="UP000249682">
    <property type="component" value="Chromosome"/>
</dbReference>
<dbReference type="AlphaFoldDB" id="A0AAD0KVP9"/>
<dbReference type="EMBL" id="CP029543">
    <property type="protein sequence ID" value="AWV48136.1"/>
    <property type="molecule type" value="Genomic_DNA"/>
</dbReference>
<accession>A0AAD0KVP9</accession>
<name>A0AAD0KVP9_MYCLR</name>